<accession>A0ABN1A0X1</accession>
<comment type="caution">
    <text evidence="2">The sequence shown here is derived from an EMBL/GenBank/DDBJ whole genome shotgun (WGS) entry which is preliminary data.</text>
</comment>
<evidence type="ECO:0000256" key="1">
    <source>
        <dbReference type="SAM" id="SignalP"/>
    </source>
</evidence>
<reference evidence="2 3" key="1">
    <citation type="journal article" date="2019" name="Int. J. Syst. Evol. Microbiol.">
        <title>The Global Catalogue of Microorganisms (GCM) 10K type strain sequencing project: providing services to taxonomists for standard genome sequencing and annotation.</title>
        <authorList>
            <consortium name="The Broad Institute Genomics Platform"/>
            <consortium name="The Broad Institute Genome Sequencing Center for Infectious Disease"/>
            <person name="Wu L."/>
            <person name="Ma J."/>
        </authorList>
    </citation>
    <scope>NUCLEOTIDE SEQUENCE [LARGE SCALE GENOMIC DNA]</scope>
    <source>
        <strain evidence="2 3">JCM 4805</strain>
    </source>
</reference>
<evidence type="ECO:0008006" key="4">
    <source>
        <dbReference type="Google" id="ProtNLM"/>
    </source>
</evidence>
<dbReference type="EMBL" id="BAAABY010000023">
    <property type="protein sequence ID" value="GAA0464897.1"/>
    <property type="molecule type" value="Genomic_DNA"/>
</dbReference>
<gene>
    <name evidence="2" type="ORF">GCM10010361_31080</name>
</gene>
<feature type="chain" id="PRO_5047007760" description="Secreted protein" evidence="1">
    <location>
        <begin position="21"/>
        <end position="77"/>
    </location>
</feature>
<keyword evidence="3" id="KW-1185">Reference proteome</keyword>
<organism evidence="2 3">
    <name type="scientific">Streptomyces olivaceiscleroticus</name>
    <dbReference type="NCBI Taxonomy" id="68245"/>
    <lineage>
        <taxon>Bacteria</taxon>
        <taxon>Bacillati</taxon>
        <taxon>Actinomycetota</taxon>
        <taxon>Actinomycetes</taxon>
        <taxon>Kitasatosporales</taxon>
        <taxon>Streptomycetaceae</taxon>
        <taxon>Streptomyces</taxon>
    </lineage>
</organism>
<keyword evidence="1" id="KW-0732">Signal</keyword>
<sequence length="77" mass="7723">MSLCWAVRTASSMVSSAAAAAKKEAGLVCSAGGMTFSFSSGAPSSAAAGAGRSRNGCHSFDDIHFVIVPMTCYNGGR</sequence>
<protein>
    <recommendedName>
        <fullName evidence="4">Secreted protein</fullName>
    </recommendedName>
</protein>
<proteinExistence type="predicted"/>
<evidence type="ECO:0000313" key="3">
    <source>
        <dbReference type="Proteomes" id="UP001500909"/>
    </source>
</evidence>
<name>A0ABN1A0X1_9ACTN</name>
<dbReference type="Proteomes" id="UP001500909">
    <property type="component" value="Unassembled WGS sequence"/>
</dbReference>
<feature type="signal peptide" evidence="1">
    <location>
        <begin position="1"/>
        <end position="20"/>
    </location>
</feature>
<evidence type="ECO:0000313" key="2">
    <source>
        <dbReference type="EMBL" id="GAA0464897.1"/>
    </source>
</evidence>